<evidence type="ECO:0000256" key="3">
    <source>
        <dbReference type="ARBA" id="ARBA00033309"/>
    </source>
</evidence>
<evidence type="ECO:0000256" key="2">
    <source>
        <dbReference type="ARBA" id="ARBA00015963"/>
    </source>
</evidence>
<dbReference type="InterPro" id="IPR029063">
    <property type="entry name" value="SAM-dependent_MTases_sf"/>
</dbReference>
<dbReference type="VEuPathDB" id="FungiDB:SCODWIG_01684"/>
<dbReference type="AlphaFoldDB" id="A0A376B5H8"/>
<dbReference type="PANTHER" id="PTHR12133:SF1">
    <property type="entry name" value="TRNA (ADENINE(58)-N(1))-METHYLTRANSFERASE, MITOCHONDRIAL"/>
    <property type="match status" value="1"/>
</dbReference>
<name>A0A376B5H8_9ASCO</name>
<dbReference type="EMBL" id="UFAJ01000232">
    <property type="protein sequence ID" value="SSD59923.1"/>
    <property type="molecule type" value="Genomic_DNA"/>
</dbReference>
<gene>
    <name evidence="4" type="ORF">SCODWIG_01684</name>
</gene>
<dbReference type="GO" id="GO:0031515">
    <property type="term" value="C:tRNA (m1A) methyltransferase complex"/>
    <property type="evidence" value="ECO:0007669"/>
    <property type="project" value="InterPro"/>
</dbReference>
<keyword evidence="5" id="KW-1185">Reference proteome</keyword>
<dbReference type="Gene3D" id="3.40.50.150">
    <property type="entry name" value="Vaccinia Virus protein VP39"/>
    <property type="match status" value="1"/>
</dbReference>
<dbReference type="GO" id="GO:0030488">
    <property type="term" value="P:tRNA methylation"/>
    <property type="evidence" value="ECO:0007669"/>
    <property type="project" value="InterPro"/>
</dbReference>
<evidence type="ECO:0000256" key="1">
    <source>
        <dbReference type="ARBA" id="ARBA00012796"/>
    </source>
</evidence>
<protein>
    <recommendedName>
        <fullName evidence="2">tRNA (adenine(58)-N(1))-methyltransferase catalytic subunit TRM61</fullName>
        <ecNumber evidence="1">2.1.1.220</ecNumber>
    </recommendedName>
    <alternativeName>
        <fullName evidence="3">tRNA(m1A58)-methyltransferase subunit TRM61</fullName>
    </alternativeName>
</protein>
<sequence>MATKFKPFDVVIARYLLKPNEVFHLSKPLMYGAKINTGFGSINHDDIIGKPLRSIVFGDKDKKHKYIVTRARLPEYVINVKREAQPIYPVDASLIVQAADINVSYPTLKSVDDTEIYKEIDIFRRRGYKLAKNKRNDIKNDSSSINKKEEIIQEKLLILHGPINSYNGKTITRCSTPPLQFLECGTGHGSLTLQICKSIHASNCYFDGINDLSRGSIIHSLDRNLKHMKIGISTVSGFQKGIYLDDVEFHYEPIGPSNWVNSDIANYYRQLCDTTEFLQGCFLDMPSPEHEFTELSKYLTVDGFIIVFTPSISQIWDCYTFVKDNDLKLTLVSTFELLTGGNGGMREWDVRRVMIRNSEMVGKVVKPRIGVRIVGGGFIGIFRKIP</sequence>
<reference evidence="5" key="1">
    <citation type="submission" date="2018-06" db="EMBL/GenBank/DDBJ databases">
        <authorList>
            <person name="Guldener U."/>
        </authorList>
    </citation>
    <scope>NUCLEOTIDE SEQUENCE [LARGE SCALE GENOMIC DNA]</scope>
    <source>
        <strain evidence="5">UTAD17</strain>
    </source>
</reference>
<evidence type="ECO:0000313" key="4">
    <source>
        <dbReference type="EMBL" id="SSD59923.1"/>
    </source>
</evidence>
<evidence type="ECO:0000313" key="5">
    <source>
        <dbReference type="Proteomes" id="UP000262825"/>
    </source>
</evidence>
<proteinExistence type="predicted"/>
<accession>A0A376B5H8</accession>
<dbReference type="InterPro" id="IPR014816">
    <property type="entry name" value="tRNA_MeTrfase_Gcd14"/>
</dbReference>
<dbReference type="GO" id="GO:0005739">
    <property type="term" value="C:mitochondrion"/>
    <property type="evidence" value="ECO:0007669"/>
    <property type="project" value="TreeGrafter"/>
</dbReference>
<dbReference type="GO" id="GO:0160107">
    <property type="term" value="F:tRNA (adenine(58)-N1)-methyltransferase activity"/>
    <property type="evidence" value="ECO:0007669"/>
    <property type="project" value="UniProtKB-EC"/>
</dbReference>
<dbReference type="Proteomes" id="UP000262825">
    <property type="component" value="Unassembled WGS sequence"/>
</dbReference>
<organism evidence="4 5">
    <name type="scientific">Saccharomycodes ludwigii</name>
    <dbReference type="NCBI Taxonomy" id="36035"/>
    <lineage>
        <taxon>Eukaryota</taxon>
        <taxon>Fungi</taxon>
        <taxon>Dikarya</taxon>
        <taxon>Ascomycota</taxon>
        <taxon>Saccharomycotina</taxon>
        <taxon>Saccharomycetes</taxon>
        <taxon>Saccharomycodales</taxon>
        <taxon>Saccharomycodaceae</taxon>
        <taxon>Saccharomycodes</taxon>
    </lineage>
</organism>
<dbReference type="SUPFAM" id="SSF53335">
    <property type="entry name" value="S-adenosyl-L-methionine-dependent methyltransferases"/>
    <property type="match status" value="1"/>
</dbReference>
<dbReference type="PANTHER" id="PTHR12133">
    <property type="entry name" value="TRNA (ADENINE(58)-N(1))-METHYLTRANSFERASE"/>
    <property type="match status" value="1"/>
</dbReference>
<dbReference type="EC" id="2.1.1.220" evidence="1"/>